<proteinExistence type="predicted"/>
<keyword evidence="1" id="KW-0732">Signal</keyword>
<evidence type="ECO:0000313" key="3">
    <source>
        <dbReference type="EMBL" id="UOF02521.1"/>
    </source>
</evidence>
<keyword evidence="4" id="KW-1185">Reference proteome</keyword>
<name>A0ABY4CFS3_9BACT</name>
<sequence>MKSQTIKTVFSGMLLSLTLASVAQAHEGFETTTEVFSIEDRYSRLEPVRPIPGDRILPPLCRAYPDLVVSNLLDPLYDHPTHSSIIKAVVKNQGGKAAATFVVRLVVDGSTIREVVVHGLGAGMQTMVTFTVPFWVYNPDAQYEVKADYSNRIKECNEKNNVKAFFGLG</sequence>
<feature type="domain" description="CARDB" evidence="2">
    <location>
        <begin position="65"/>
        <end position="164"/>
    </location>
</feature>
<evidence type="ECO:0000259" key="2">
    <source>
        <dbReference type="Pfam" id="PF07705"/>
    </source>
</evidence>
<accession>A0ABY4CFS3</accession>
<dbReference type="InterPro" id="IPR011635">
    <property type="entry name" value="CARDB"/>
</dbReference>
<dbReference type="Gene3D" id="2.60.40.10">
    <property type="entry name" value="Immunoglobulins"/>
    <property type="match status" value="1"/>
</dbReference>
<dbReference type="EMBL" id="CP093442">
    <property type="protein sequence ID" value="UOF02521.1"/>
    <property type="molecule type" value="Genomic_DNA"/>
</dbReference>
<dbReference type="Pfam" id="PF07705">
    <property type="entry name" value="CARDB"/>
    <property type="match status" value="1"/>
</dbReference>
<dbReference type="Proteomes" id="UP000830116">
    <property type="component" value="Chromosome"/>
</dbReference>
<feature type="signal peptide" evidence="1">
    <location>
        <begin position="1"/>
        <end position="25"/>
    </location>
</feature>
<reference evidence="3" key="1">
    <citation type="submission" date="2022-03" db="EMBL/GenBank/DDBJ databases">
        <title>Genome Identification and Characterization of new species Bdellovibrio reynosense LBG001 sp. nov. from a Mexico soil sample.</title>
        <authorList>
            <person name="Camilli A."/>
            <person name="Ajao Y."/>
            <person name="Guo X."/>
        </authorList>
    </citation>
    <scope>NUCLEOTIDE SEQUENCE</scope>
    <source>
        <strain evidence="3">LBG001</strain>
    </source>
</reference>
<protein>
    <recommendedName>
        <fullName evidence="2">CARDB domain-containing protein</fullName>
    </recommendedName>
</protein>
<dbReference type="RefSeq" id="WP_243540101.1">
    <property type="nucleotide sequence ID" value="NZ_CP093442.1"/>
</dbReference>
<evidence type="ECO:0000313" key="4">
    <source>
        <dbReference type="Proteomes" id="UP000830116"/>
    </source>
</evidence>
<dbReference type="InterPro" id="IPR013783">
    <property type="entry name" value="Ig-like_fold"/>
</dbReference>
<evidence type="ECO:0000256" key="1">
    <source>
        <dbReference type="SAM" id="SignalP"/>
    </source>
</evidence>
<organism evidence="3 4">
    <name type="scientific">Bdellovibrio reynosensis</name>
    <dbReference type="NCBI Taxonomy" id="2835041"/>
    <lineage>
        <taxon>Bacteria</taxon>
        <taxon>Pseudomonadati</taxon>
        <taxon>Bdellovibrionota</taxon>
        <taxon>Bdellovibrionia</taxon>
        <taxon>Bdellovibrionales</taxon>
        <taxon>Pseudobdellovibrionaceae</taxon>
        <taxon>Bdellovibrio</taxon>
    </lineage>
</organism>
<feature type="chain" id="PRO_5046093111" description="CARDB domain-containing protein" evidence="1">
    <location>
        <begin position="26"/>
        <end position="169"/>
    </location>
</feature>
<gene>
    <name evidence="3" type="ORF">MNR06_06095</name>
</gene>